<dbReference type="InterPro" id="IPR000182">
    <property type="entry name" value="GNAT_dom"/>
</dbReference>
<protein>
    <submittedName>
        <fullName evidence="2">Acetyltransferase</fullName>
    </submittedName>
</protein>
<dbReference type="STRING" id="214095.RU97_GL002014"/>
<name>A0A1L8RFV6_9ENTE</name>
<keyword evidence="3" id="KW-1185">Reference proteome</keyword>
<dbReference type="PROSITE" id="PS51186">
    <property type="entry name" value="GNAT"/>
    <property type="match status" value="1"/>
</dbReference>
<evidence type="ECO:0000259" key="1">
    <source>
        <dbReference type="PROSITE" id="PS51186"/>
    </source>
</evidence>
<keyword evidence="2" id="KW-0808">Transferase</keyword>
<dbReference type="PANTHER" id="PTHR43415:SF3">
    <property type="entry name" value="GNAT-FAMILY ACETYLTRANSFERASE"/>
    <property type="match status" value="1"/>
</dbReference>
<dbReference type="CDD" id="cd04301">
    <property type="entry name" value="NAT_SF"/>
    <property type="match status" value="1"/>
</dbReference>
<gene>
    <name evidence="2" type="ORF">RU97_GL002014</name>
</gene>
<dbReference type="GO" id="GO:0016747">
    <property type="term" value="F:acyltransferase activity, transferring groups other than amino-acyl groups"/>
    <property type="evidence" value="ECO:0007669"/>
    <property type="project" value="InterPro"/>
</dbReference>
<dbReference type="EMBL" id="JXKH01000004">
    <property type="protein sequence ID" value="OJG18617.1"/>
    <property type="molecule type" value="Genomic_DNA"/>
</dbReference>
<accession>A0A1L8RFV6</accession>
<dbReference type="SUPFAM" id="SSF55729">
    <property type="entry name" value="Acyl-CoA N-acyltransferases (Nat)"/>
    <property type="match status" value="1"/>
</dbReference>
<evidence type="ECO:0000313" key="3">
    <source>
        <dbReference type="Proteomes" id="UP000181884"/>
    </source>
</evidence>
<feature type="domain" description="N-acetyltransferase" evidence="1">
    <location>
        <begin position="1"/>
        <end position="152"/>
    </location>
</feature>
<organism evidence="2 3">
    <name type="scientific">Enterococcus canis</name>
    <dbReference type="NCBI Taxonomy" id="214095"/>
    <lineage>
        <taxon>Bacteria</taxon>
        <taxon>Bacillati</taxon>
        <taxon>Bacillota</taxon>
        <taxon>Bacilli</taxon>
        <taxon>Lactobacillales</taxon>
        <taxon>Enterococcaceae</taxon>
        <taxon>Enterococcus</taxon>
    </lineage>
</organism>
<evidence type="ECO:0000313" key="2">
    <source>
        <dbReference type="EMBL" id="OJG18617.1"/>
    </source>
</evidence>
<dbReference type="Proteomes" id="UP000181884">
    <property type="component" value="Unassembled WGS sequence"/>
</dbReference>
<dbReference type="PANTHER" id="PTHR43415">
    <property type="entry name" value="SPERMIDINE N(1)-ACETYLTRANSFERASE"/>
    <property type="match status" value="1"/>
</dbReference>
<dbReference type="InterPro" id="IPR016181">
    <property type="entry name" value="Acyl_CoA_acyltransferase"/>
</dbReference>
<proteinExistence type="predicted"/>
<comment type="caution">
    <text evidence="2">The sequence shown here is derived from an EMBL/GenBank/DDBJ whole genome shotgun (WGS) entry which is preliminary data.</text>
</comment>
<reference evidence="2 3" key="1">
    <citation type="submission" date="2014-12" db="EMBL/GenBank/DDBJ databases">
        <title>Draft genome sequences of 29 type strains of Enterococci.</title>
        <authorList>
            <person name="Zhong Z."/>
            <person name="Sun Z."/>
            <person name="Liu W."/>
            <person name="Zhang W."/>
            <person name="Zhang H."/>
        </authorList>
    </citation>
    <scope>NUCLEOTIDE SEQUENCE [LARGE SCALE GENOMIC DNA]</scope>
    <source>
        <strain evidence="2 3">DSM 17029</strain>
    </source>
</reference>
<dbReference type="Gene3D" id="3.40.630.30">
    <property type="match status" value="1"/>
</dbReference>
<dbReference type="AlphaFoldDB" id="A0A1L8RFV6"/>
<sequence>MVFAQLAEETPYLVTDPAVMQLSEEALAMNLAGLYETTNNILLLALADNKIVGTASVRGSDERRVAHIGEVGISVLQDYWGLGLGTILLEELIFWAEESEQIRRLELTVQSRNARAIHLYEKMGFQKEGVMIRGAWDDDGTFLDVDMMALMIDPKA</sequence>
<dbReference type="Pfam" id="PF00583">
    <property type="entry name" value="Acetyltransf_1"/>
    <property type="match status" value="1"/>
</dbReference>